<keyword evidence="2" id="KW-0328">Glycosyltransferase</keyword>
<sequence>MRDVAVAIVGYRCAEAIRACLAQLDRSTVPVGAVCICENGGPEAFAELAAALRTELACTEAGADPGAPPPAAESLVLRPGRPGGAIGAVRLYRAQGNLGYAGAVNLVIAALAERPDWTALWVLNPDTLPTPTALAAVQARAEAGGYGIVGSRLVIQRSGRVQLYGGRWRRWLGRGYNIGLGAAAEAPIDPAAVESAQHYVSGAAMFVSRAYIEAVGPMREDYFLYAEEVDWCLRRGTFRLGYAHDSVVLHDHGAVIGSSVDRRARTPLSVFLDERNRLVLTRRFYPLAFPVAAVMALLFTTQYLRAGAVRNFRVALAGWWAGLRGETGFPHHLGPVPRPR</sequence>
<keyword evidence="4" id="KW-1133">Transmembrane helix</keyword>
<gene>
    <name evidence="5" type="ORF">DK427_06615</name>
</gene>
<dbReference type="Gene3D" id="3.90.550.10">
    <property type="entry name" value="Spore Coat Polysaccharide Biosynthesis Protein SpsA, Chain A"/>
    <property type="match status" value="1"/>
</dbReference>
<protein>
    <submittedName>
        <fullName evidence="5">Glycosyltransferase family 2 protein</fullName>
    </submittedName>
</protein>
<dbReference type="KEGG" id="meti:DK427_06615"/>
<comment type="similarity">
    <text evidence="1">Belongs to the glycosyltransferase 2 family.</text>
</comment>
<dbReference type="GO" id="GO:0016757">
    <property type="term" value="F:glycosyltransferase activity"/>
    <property type="evidence" value="ECO:0007669"/>
    <property type="project" value="UniProtKB-KW"/>
</dbReference>
<dbReference type="PANTHER" id="PTHR43179">
    <property type="entry name" value="RHAMNOSYLTRANSFERASE WBBL"/>
    <property type="match status" value="1"/>
</dbReference>
<keyword evidence="6" id="KW-1185">Reference proteome</keyword>
<evidence type="ECO:0000256" key="4">
    <source>
        <dbReference type="SAM" id="Phobius"/>
    </source>
</evidence>
<evidence type="ECO:0000256" key="2">
    <source>
        <dbReference type="ARBA" id="ARBA00022676"/>
    </source>
</evidence>
<dbReference type="PANTHER" id="PTHR43179:SF12">
    <property type="entry name" value="GALACTOFURANOSYLTRANSFERASE GLFT2"/>
    <property type="match status" value="1"/>
</dbReference>
<proteinExistence type="inferred from homology"/>
<dbReference type="EMBL" id="CP029551">
    <property type="protein sequence ID" value="AWN35441.1"/>
    <property type="molecule type" value="Genomic_DNA"/>
</dbReference>
<dbReference type="SUPFAM" id="SSF53448">
    <property type="entry name" value="Nucleotide-diphospho-sugar transferases"/>
    <property type="match status" value="1"/>
</dbReference>
<reference evidence="5 6" key="1">
    <citation type="submission" date="2018-05" db="EMBL/GenBank/DDBJ databases">
        <title>Complete Genome Sequence of Methylobacterium sp. 17Sr1-43.</title>
        <authorList>
            <person name="Srinivasan S."/>
        </authorList>
    </citation>
    <scope>NUCLEOTIDE SEQUENCE [LARGE SCALE GENOMIC DNA]</scope>
    <source>
        <strain evidence="5 6">17Sr1-43</strain>
    </source>
</reference>
<dbReference type="Proteomes" id="UP000246058">
    <property type="component" value="Chromosome"/>
</dbReference>
<name>A0A2U8VPT0_9HYPH</name>
<evidence type="ECO:0000256" key="3">
    <source>
        <dbReference type="ARBA" id="ARBA00022679"/>
    </source>
</evidence>
<accession>A0A2U8VPT0</accession>
<dbReference type="OrthoDB" id="9771846at2"/>
<feature type="transmembrane region" description="Helical" evidence="4">
    <location>
        <begin position="284"/>
        <end position="304"/>
    </location>
</feature>
<keyword evidence="3 5" id="KW-0808">Transferase</keyword>
<dbReference type="AlphaFoldDB" id="A0A2U8VPT0"/>
<keyword evidence="4" id="KW-0812">Transmembrane</keyword>
<organism evidence="5 6">
    <name type="scientific">Methylobacterium radiodurans</name>
    <dbReference type="NCBI Taxonomy" id="2202828"/>
    <lineage>
        <taxon>Bacteria</taxon>
        <taxon>Pseudomonadati</taxon>
        <taxon>Pseudomonadota</taxon>
        <taxon>Alphaproteobacteria</taxon>
        <taxon>Hyphomicrobiales</taxon>
        <taxon>Methylobacteriaceae</taxon>
        <taxon>Methylobacterium</taxon>
    </lineage>
</organism>
<keyword evidence="4" id="KW-0472">Membrane</keyword>
<evidence type="ECO:0000256" key="1">
    <source>
        <dbReference type="ARBA" id="ARBA00006739"/>
    </source>
</evidence>
<dbReference type="InterPro" id="IPR029044">
    <property type="entry name" value="Nucleotide-diphossugar_trans"/>
</dbReference>
<evidence type="ECO:0000313" key="6">
    <source>
        <dbReference type="Proteomes" id="UP000246058"/>
    </source>
</evidence>
<evidence type="ECO:0000313" key="5">
    <source>
        <dbReference type="EMBL" id="AWN35441.1"/>
    </source>
</evidence>